<sequence length="413" mass="43270">MSTHDVIVVGAGLAGLRAARLLGRRGLNVRVLDAADRPGGRMATDVVDGFRCDRGFQVLNTSYPALRAAANLPALDLRAFEPGAAVRGADGRLHRFANPARRPSQAFATAFDGLFGVRDKAKLVAWTARVLGAPPSRTARLIDRSAAHDLAAAGLDGPVVERFLRPFLSGVLGESALTTSAAFVRLVWRSFALGTVAVPAEGMGALPAQLAASLPDGVLELGQRVTTVRPGVVHTADGERTARAVLVAVDPVTAGTLLPGLDVAPMHALTTYYHVTDAPPAELPLLHLDATRGPVANTVVLTRAAPGYSPDHRALISSTVVGSPIPEPDVRRELARIYGRSAADWSYLHTAEVRAALPAFRPGNPVQREVALGDGLFVAGDHRDTPSTQGALVSGRRAAEAVLAHLGTLAEVR</sequence>
<dbReference type="RefSeq" id="WP_172160379.1">
    <property type="nucleotide sequence ID" value="NZ_CP053564.1"/>
</dbReference>
<dbReference type="PANTHER" id="PTHR42841">
    <property type="entry name" value="AMINE OXIDASE"/>
    <property type="match status" value="1"/>
</dbReference>
<dbReference type="EMBL" id="CP053564">
    <property type="protein sequence ID" value="QJY47608.1"/>
    <property type="molecule type" value="Genomic_DNA"/>
</dbReference>
<reference evidence="2 3" key="1">
    <citation type="submission" date="2020-05" db="EMBL/GenBank/DDBJ databases">
        <authorList>
            <person name="Mo P."/>
        </authorList>
    </citation>
    <scope>NUCLEOTIDE SEQUENCE [LARGE SCALE GENOMIC DNA]</scope>
    <source>
        <strain evidence="2 3">Gen01</strain>
    </source>
</reference>
<dbReference type="InterPro" id="IPR036188">
    <property type="entry name" value="FAD/NAD-bd_sf"/>
</dbReference>
<dbReference type="KEGG" id="pbro:HOP40_18825"/>
<feature type="domain" description="Amine oxidase" evidence="1">
    <location>
        <begin position="13"/>
        <end position="403"/>
    </location>
</feature>
<dbReference type="GO" id="GO:0016491">
    <property type="term" value="F:oxidoreductase activity"/>
    <property type="evidence" value="ECO:0007669"/>
    <property type="project" value="InterPro"/>
</dbReference>
<dbReference type="InterPro" id="IPR002937">
    <property type="entry name" value="Amino_oxidase"/>
</dbReference>
<dbReference type="Proteomes" id="UP000505377">
    <property type="component" value="Chromosome"/>
</dbReference>
<dbReference type="SUPFAM" id="SSF51905">
    <property type="entry name" value="FAD/NAD(P)-binding domain"/>
    <property type="match status" value="1"/>
</dbReference>
<dbReference type="AlphaFoldDB" id="A0A6M6JHT2"/>
<keyword evidence="3" id="KW-1185">Reference proteome</keyword>
<protein>
    <submittedName>
        <fullName evidence="2">NAD(P)-binding protein</fullName>
    </submittedName>
</protein>
<accession>A0A6M6JHT2</accession>
<organism evidence="2 3">
    <name type="scientific">Pseudonocardia broussonetiae</name>
    <dbReference type="NCBI Taxonomy" id="2736640"/>
    <lineage>
        <taxon>Bacteria</taxon>
        <taxon>Bacillati</taxon>
        <taxon>Actinomycetota</taxon>
        <taxon>Actinomycetes</taxon>
        <taxon>Pseudonocardiales</taxon>
        <taxon>Pseudonocardiaceae</taxon>
        <taxon>Pseudonocardia</taxon>
    </lineage>
</organism>
<gene>
    <name evidence="2" type="ORF">HOP40_18825</name>
</gene>
<dbReference type="Gene3D" id="3.50.50.60">
    <property type="entry name" value="FAD/NAD(P)-binding domain"/>
    <property type="match status" value="1"/>
</dbReference>
<proteinExistence type="predicted"/>
<evidence type="ECO:0000313" key="3">
    <source>
        <dbReference type="Proteomes" id="UP000505377"/>
    </source>
</evidence>
<evidence type="ECO:0000313" key="2">
    <source>
        <dbReference type="EMBL" id="QJY47608.1"/>
    </source>
</evidence>
<dbReference type="Pfam" id="PF01593">
    <property type="entry name" value="Amino_oxidase"/>
    <property type="match status" value="1"/>
</dbReference>
<name>A0A6M6JHT2_9PSEU</name>
<evidence type="ECO:0000259" key="1">
    <source>
        <dbReference type="Pfam" id="PF01593"/>
    </source>
</evidence>